<feature type="transmembrane region" description="Helical" evidence="2">
    <location>
        <begin position="183"/>
        <end position="201"/>
    </location>
</feature>
<feature type="transmembrane region" description="Helical" evidence="2">
    <location>
        <begin position="378"/>
        <end position="401"/>
    </location>
</feature>
<feature type="transmembrane region" description="Helical" evidence="2">
    <location>
        <begin position="289"/>
        <end position="307"/>
    </location>
</feature>
<evidence type="ECO:0000313" key="4">
    <source>
        <dbReference type="Proteomes" id="UP000011991"/>
    </source>
</evidence>
<dbReference type="AlphaFoldDB" id="M5RBY3"/>
<organism evidence="3 4">
    <name type="scientific">Rhodopirellula maiorica SM1</name>
    <dbReference type="NCBI Taxonomy" id="1265738"/>
    <lineage>
        <taxon>Bacteria</taxon>
        <taxon>Pseudomonadati</taxon>
        <taxon>Planctomycetota</taxon>
        <taxon>Planctomycetia</taxon>
        <taxon>Pirellulales</taxon>
        <taxon>Pirellulaceae</taxon>
        <taxon>Novipirellula</taxon>
    </lineage>
</organism>
<keyword evidence="2" id="KW-0472">Membrane</keyword>
<name>M5RBY3_9BACT</name>
<dbReference type="NCBIfam" id="NF037959">
    <property type="entry name" value="MFS_SpdSyn"/>
    <property type="match status" value="1"/>
</dbReference>
<feature type="transmembrane region" description="Helical" evidence="2">
    <location>
        <begin position="343"/>
        <end position="366"/>
    </location>
</feature>
<dbReference type="InterPro" id="IPR029063">
    <property type="entry name" value="SAM-dependent_MTases_sf"/>
</dbReference>
<feature type="transmembrane region" description="Helical" evidence="2">
    <location>
        <begin position="45"/>
        <end position="65"/>
    </location>
</feature>
<proteinExistence type="predicted"/>
<feature type="transmembrane region" description="Helical" evidence="2">
    <location>
        <begin position="437"/>
        <end position="454"/>
    </location>
</feature>
<dbReference type="PATRIC" id="fig|1265738.3.peg.6074"/>
<keyword evidence="2" id="KW-0812">Transmembrane</keyword>
<dbReference type="PANTHER" id="PTHR43317:SF1">
    <property type="entry name" value="THERMOSPERMINE SYNTHASE ACAULIS5"/>
    <property type="match status" value="1"/>
</dbReference>
<feature type="transmembrane region" description="Helical" evidence="2">
    <location>
        <begin position="77"/>
        <end position="97"/>
    </location>
</feature>
<accession>M5RBY3</accession>
<feature type="transmembrane region" description="Helical" evidence="2">
    <location>
        <begin position="213"/>
        <end position="234"/>
    </location>
</feature>
<dbReference type="Proteomes" id="UP000011991">
    <property type="component" value="Unassembled WGS sequence"/>
</dbReference>
<feature type="transmembrane region" description="Helical" evidence="2">
    <location>
        <begin position="109"/>
        <end position="127"/>
    </location>
</feature>
<sequence length="724" mass="80037">MTYVFATCVRIFCPVPVQIVACENEAMSQSLIQTAKPEQTGLSTLWFAATTLLGAFLVFQVQPVISKCVLPWFGGTPAVWTTCMLFFQLLLFAGYLYAHVLKSYFKPAVQGAIHLLLLSAAALSLPIEPSDAWKPSGAESPTLYLLWMLLCHVGLPYFVLSSTGPLIQAWLSYQDSSDKIYRLYALSNAGSLLALLSYPFAVEPFLSVSHQSVVWSLMFCGFVLIQSVVAIRLFRVVDRGEKHITASAPASNTRTQIPWQHRLAWVALPAFASTFLLVVTNHVCQDVAVIPFLWVLPLSLYLLSFIICFDSPQWYKPKWIALVSILAIAALRNKYLLPFSFQLLTEAGCYMVLLLGVCLLCHGEVARVKPAARWLTQYYALLSAGGAIGGLIVAVACPLLFNNFTELPLALSVASALSVVIFFASRGWRLADYDWNAARRVKIAVAVVMALPIIDLSMKGHASAIASDRNFFGVLRVHRDEEGTHLVHGRTIHGMQRPGDASSQPTAYYYYDSGVGRVISVLQERSPSIKTSVIGLGCGVLASYGRAEDEFDMIEINPAIQRIASEHFTFMSDCPSTIRHHLGDGRLVMERMHDHRFDLIVLDAFSSDAIPAHLLTTEAFDLYRTRLAAAGVFAVHVSNNHLDLVPLVHRLAKHASLESRVVYGIGDDAISVRNSSWVVLADADNPIWDHPAMETARPATPEQLRDAPLWTDQHHNLVSVLNLW</sequence>
<dbReference type="Gene3D" id="3.40.50.150">
    <property type="entry name" value="Vaccinia Virus protein VP39"/>
    <property type="match status" value="1"/>
</dbReference>
<feature type="transmembrane region" description="Helical" evidence="2">
    <location>
        <begin position="319"/>
        <end position="337"/>
    </location>
</feature>
<gene>
    <name evidence="3" type="ORF">RMSM_06089</name>
</gene>
<evidence type="ECO:0000256" key="1">
    <source>
        <dbReference type="ARBA" id="ARBA00023115"/>
    </source>
</evidence>
<dbReference type="EMBL" id="ANOG01000879">
    <property type="protein sequence ID" value="EMI16998.1"/>
    <property type="molecule type" value="Genomic_DNA"/>
</dbReference>
<feature type="transmembrane region" description="Helical" evidence="2">
    <location>
        <begin position="407"/>
        <end position="425"/>
    </location>
</feature>
<evidence type="ECO:0000313" key="3">
    <source>
        <dbReference type="EMBL" id="EMI16998.1"/>
    </source>
</evidence>
<reference evidence="3 4" key="1">
    <citation type="journal article" date="2013" name="Mar. Genomics">
        <title>Expression of sulfatases in Rhodopirellula baltica and the diversity of sulfatases in the genus Rhodopirellula.</title>
        <authorList>
            <person name="Wegner C.E."/>
            <person name="Richter-Heitmann T."/>
            <person name="Klindworth A."/>
            <person name="Klockow C."/>
            <person name="Richter M."/>
            <person name="Achstetter T."/>
            <person name="Glockner F.O."/>
            <person name="Harder J."/>
        </authorList>
    </citation>
    <scope>NUCLEOTIDE SEQUENCE [LARGE SCALE GENOMIC DNA]</scope>
    <source>
        <strain evidence="3 4">SM1</strain>
    </source>
</reference>
<keyword evidence="4" id="KW-1185">Reference proteome</keyword>
<evidence type="ECO:0000256" key="2">
    <source>
        <dbReference type="SAM" id="Phobius"/>
    </source>
</evidence>
<dbReference type="GO" id="GO:0006596">
    <property type="term" value="P:polyamine biosynthetic process"/>
    <property type="evidence" value="ECO:0007669"/>
    <property type="project" value="UniProtKB-KW"/>
</dbReference>
<dbReference type="PANTHER" id="PTHR43317">
    <property type="entry name" value="THERMOSPERMINE SYNTHASE ACAULIS5"/>
    <property type="match status" value="1"/>
</dbReference>
<keyword evidence="1" id="KW-0620">Polyamine biosynthesis</keyword>
<comment type="caution">
    <text evidence="3">The sequence shown here is derived from an EMBL/GenBank/DDBJ whole genome shotgun (WGS) entry which is preliminary data.</text>
</comment>
<feature type="transmembrane region" description="Helical" evidence="2">
    <location>
        <begin position="147"/>
        <end position="171"/>
    </location>
</feature>
<feature type="transmembrane region" description="Helical" evidence="2">
    <location>
        <begin position="263"/>
        <end position="283"/>
    </location>
</feature>
<keyword evidence="2" id="KW-1133">Transmembrane helix</keyword>
<protein>
    <submittedName>
        <fullName evidence="3">Integral membrane protein</fullName>
    </submittedName>
</protein>
<dbReference type="SUPFAM" id="SSF53335">
    <property type="entry name" value="S-adenosyl-L-methionine-dependent methyltransferases"/>
    <property type="match status" value="1"/>
</dbReference>